<evidence type="ECO:0000313" key="3">
    <source>
        <dbReference type="Proteomes" id="UP001205105"/>
    </source>
</evidence>
<keyword evidence="1" id="KW-0812">Transmembrane</keyword>
<dbReference type="AlphaFoldDB" id="A0AAD5DVI5"/>
<accession>A0AAD5DVI5</accession>
<evidence type="ECO:0000256" key="1">
    <source>
        <dbReference type="SAM" id="Phobius"/>
    </source>
</evidence>
<name>A0AAD5DVI5_9CHLO</name>
<protein>
    <submittedName>
        <fullName evidence="2">Uncharacterized protein</fullName>
    </submittedName>
</protein>
<organism evidence="2 3">
    <name type="scientific">Chlorella ohadii</name>
    <dbReference type="NCBI Taxonomy" id="2649997"/>
    <lineage>
        <taxon>Eukaryota</taxon>
        <taxon>Viridiplantae</taxon>
        <taxon>Chlorophyta</taxon>
        <taxon>core chlorophytes</taxon>
        <taxon>Trebouxiophyceae</taxon>
        <taxon>Chlorellales</taxon>
        <taxon>Chlorellaceae</taxon>
        <taxon>Chlorella clade</taxon>
        <taxon>Chlorella</taxon>
    </lineage>
</organism>
<evidence type="ECO:0000313" key="2">
    <source>
        <dbReference type="EMBL" id="KAI7843204.1"/>
    </source>
</evidence>
<gene>
    <name evidence="2" type="ORF">COHA_003186</name>
</gene>
<keyword evidence="1" id="KW-1133">Transmembrane helix</keyword>
<reference evidence="2" key="1">
    <citation type="submission" date="2020-11" db="EMBL/GenBank/DDBJ databases">
        <title>Chlorella ohadii genome sequencing and assembly.</title>
        <authorList>
            <person name="Murik O."/>
            <person name="Treves H."/>
            <person name="Kedem I."/>
            <person name="Shotland Y."/>
            <person name="Kaplan A."/>
        </authorList>
    </citation>
    <scope>NUCLEOTIDE SEQUENCE</scope>
    <source>
        <strain evidence="2">1</strain>
    </source>
</reference>
<dbReference type="EMBL" id="JADXDR010000042">
    <property type="protein sequence ID" value="KAI7843204.1"/>
    <property type="molecule type" value="Genomic_DNA"/>
</dbReference>
<feature type="transmembrane region" description="Helical" evidence="1">
    <location>
        <begin position="94"/>
        <end position="118"/>
    </location>
</feature>
<feature type="transmembrane region" description="Helical" evidence="1">
    <location>
        <begin position="179"/>
        <end position="202"/>
    </location>
</feature>
<proteinExistence type="predicted"/>
<comment type="caution">
    <text evidence="2">The sequence shown here is derived from an EMBL/GenBank/DDBJ whole genome shotgun (WGS) entry which is preliminary data.</text>
</comment>
<feature type="transmembrane region" description="Helical" evidence="1">
    <location>
        <begin position="124"/>
        <end position="142"/>
    </location>
</feature>
<dbReference type="Proteomes" id="UP001205105">
    <property type="component" value="Unassembled WGS sequence"/>
</dbReference>
<sequence>MPKPAQGSNTALWLPCAGLLLGASTAAVWGPAHSLLKGSLSLPQVLLCDALFTGGAVAFLVAGLSYGLRWHPGSAAYKGAWLDARSVPQLPAGFAAYLQVAGLIAFLLPAGALLALAAGGHGSAGLLLFGGYLLAFVPQMLMEVKLFNRNPLSPAIPFTFGPYRFWQLARSLWALGSRIPAVTGAPGWVAPFTLFLLAFWIFDHGVTALQLPWVFNWHLQGEHGSSKATPDGAAAAAEQ</sequence>
<keyword evidence="1" id="KW-0472">Membrane</keyword>
<keyword evidence="3" id="KW-1185">Reference proteome</keyword>
<feature type="transmembrane region" description="Helical" evidence="1">
    <location>
        <begin position="50"/>
        <end position="68"/>
    </location>
</feature>